<comment type="caution">
    <text evidence="1">The sequence shown here is derived from an EMBL/GenBank/DDBJ whole genome shotgun (WGS) entry which is preliminary data.</text>
</comment>
<protein>
    <submittedName>
        <fullName evidence="1">Uncharacterized protein</fullName>
    </submittedName>
</protein>
<dbReference type="AlphaFoldDB" id="A0A7C8J000"/>
<dbReference type="EMBL" id="WIQW01000093">
    <property type="protein sequence ID" value="KAF3085092.1"/>
    <property type="molecule type" value="Genomic_DNA"/>
</dbReference>
<proteinExistence type="predicted"/>
<gene>
    <name evidence="1" type="ORF">TWF102_011717</name>
</gene>
<reference evidence="1 2" key="1">
    <citation type="submission" date="2019-06" db="EMBL/GenBank/DDBJ databases">
        <authorList>
            <person name="Palmer J.M."/>
        </authorList>
    </citation>
    <scope>NUCLEOTIDE SEQUENCE [LARGE SCALE GENOMIC DNA]</scope>
    <source>
        <strain evidence="1 2">TWF102</strain>
    </source>
</reference>
<name>A0A7C8J000_ORBOL</name>
<dbReference type="Proteomes" id="UP000475325">
    <property type="component" value="Unassembled WGS sequence"/>
</dbReference>
<evidence type="ECO:0000313" key="2">
    <source>
        <dbReference type="Proteomes" id="UP000475325"/>
    </source>
</evidence>
<evidence type="ECO:0000313" key="1">
    <source>
        <dbReference type="EMBL" id="KAF3085092.1"/>
    </source>
</evidence>
<organism evidence="1 2">
    <name type="scientific">Orbilia oligospora</name>
    <name type="common">Nematode-trapping fungus</name>
    <name type="synonym">Arthrobotrys oligospora</name>
    <dbReference type="NCBI Taxonomy" id="2813651"/>
    <lineage>
        <taxon>Eukaryota</taxon>
        <taxon>Fungi</taxon>
        <taxon>Dikarya</taxon>
        <taxon>Ascomycota</taxon>
        <taxon>Pezizomycotina</taxon>
        <taxon>Orbiliomycetes</taxon>
        <taxon>Orbiliales</taxon>
        <taxon>Orbiliaceae</taxon>
        <taxon>Orbilia</taxon>
    </lineage>
</organism>
<accession>A0A7C8J000</accession>
<sequence>MEFTFAFGATAPTTAPVAPASATTTTTTITAAAPATTAGSSIASVSVAPSAPVAPKQRKIAACRAKKPVSIPAEFDFSFPITPSPATPPPAAATPMEISTPMESPPTPMDICFPSPRMEPVGCLMPAPIVSALVCPSVTATLLAFIRASNVAQPMVANSSAMQMKAVRVPRPKSEAEILREEAECSKKQWELECAKEAAWEEMARRALPPVARTKFTMKPASFWVNLTPVHEVRVDSGNKAPVVSAARSKAGGVEVDQQWFNRNTAKHKLERMLAIGKLEREAKKRAQAEREAENAAKIAIALDGLSACAERKPTFVERAIKAVVPLAPLANVKLLLNKSWSVYECQTGSGSVTGIIDSISRLVYWDTNQEADIGGQPVGPAPGTIKGFGAWLTPTAG</sequence>